<sequence>MLFLSFFCFWLAETRSFLFWSLAFLPIRPFFSSQSLLATSPNLPTNASPGAAFTWDSSNFWTQALLGRPVDIKLKILGTRKAESIINLLLDPGSTKVYLISFYPGLHLIAF</sequence>
<organism evidence="1 2">
    <name type="scientific">Melastoma candidum</name>
    <dbReference type="NCBI Taxonomy" id="119954"/>
    <lineage>
        <taxon>Eukaryota</taxon>
        <taxon>Viridiplantae</taxon>
        <taxon>Streptophyta</taxon>
        <taxon>Embryophyta</taxon>
        <taxon>Tracheophyta</taxon>
        <taxon>Spermatophyta</taxon>
        <taxon>Magnoliopsida</taxon>
        <taxon>eudicotyledons</taxon>
        <taxon>Gunneridae</taxon>
        <taxon>Pentapetalae</taxon>
        <taxon>rosids</taxon>
        <taxon>malvids</taxon>
        <taxon>Myrtales</taxon>
        <taxon>Melastomataceae</taxon>
        <taxon>Melastomatoideae</taxon>
        <taxon>Melastomateae</taxon>
        <taxon>Melastoma</taxon>
    </lineage>
</organism>
<gene>
    <name evidence="1" type="ORF">MLD38_009200</name>
</gene>
<dbReference type="Proteomes" id="UP001057402">
    <property type="component" value="Chromosome 3"/>
</dbReference>
<keyword evidence="2" id="KW-1185">Reference proteome</keyword>
<protein>
    <submittedName>
        <fullName evidence="1">Uncharacterized protein</fullName>
    </submittedName>
</protein>
<evidence type="ECO:0000313" key="1">
    <source>
        <dbReference type="EMBL" id="KAI4383351.1"/>
    </source>
</evidence>
<comment type="caution">
    <text evidence="1">The sequence shown here is derived from an EMBL/GenBank/DDBJ whole genome shotgun (WGS) entry which is preliminary data.</text>
</comment>
<name>A0ACB9RYQ0_9MYRT</name>
<dbReference type="EMBL" id="CM042882">
    <property type="protein sequence ID" value="KAI4383351.1"/>
    <property type="molecule type" value="Genomic_DNA"/>
</dbReference>
<reference evidence="2" key="1">
    <citation type="journal article" date="2023" name="Front. Plant Sci.">
        <title>Chromosomal-level genome assembly of Melastoma candidum provides insights into trichome evolution.</title>
        <authorList>
            <person name="Zhong Y."/>
            <person name="Wu W."/>
            <person name="Sun C."/>
            <person name="Zou P."/>
            <person name="Liu Y."/>
            <person name="Dai S."/>
            <person name="Zhou R."/>
        </authorList>
    </citation>
    <scope>NUCLEOTIDE SEQUENCE [LARGE SCALE GENOMIC DNA]</scope>
</reference>
<proteinExistence type="predicted"/>
<accession>A0ACB9RYQ0</accession>
<evidence type="ECO:0000313" key="2">
    <source>
        <dbReference type="Proteomes" id="UP001057402"/>
    </source>
</evidence>